<sequence length="159" mass="18474">MSPEVEEGVCYTYEAALEKAIQMEEEGFRNYLYAIKIVDDRQAKMILKEAAVEELQHKQSIEKALLEGYEHDEDMSKPVPTINLNYVFEQKELEPNANARQSLAYAIHLEKAAVDFYKRMLQGCEGAPMAPLFKRLLADETRHLKNLEDFYEDYFLAEN</sequence>
<dbReference type="STRING" id="1122189.SAMN02745165_00599"/>
<dbReference type="Pfam" id="PF02915">
    <property type="entry name" value="Rubrerythrin"/>
    <property type="match status" value="1"/>
</dbReference>
<feature type="domain" description="Rubrerythrin diiron-binding" evidence="1">
    <location>
        <begin position="17"/>
        <end position="149"/>
    </location>
</feature>
<dbReference type="InterPro" id="IPR012347">
    <property type="entry name" value="Ferritin-like"/>
</dbReference>
<dbReference type="OrthoDB" id="5395233at2"/>
<dbReference type="Proteomes" id="UP000184171">
    <property type="component" value="Unassembled WGS sequence"/>
</dbReference>
<keyword evidence="3" id="KW-1185">Reference proteome</keyword>
<dbReference type="CDD" id="cd01045">
    <property type="entry name" value="Ferritin_like_AB"/>
    <property type="match status" value="1"/>
</dbReference>
<dbReference type="InterPro" id="IPR009078">
    <property type="entry name" value="Ferritin-like_SF"/>
</dbReference>
<dbReference type="SUPFAM" id="SSF47240">
    <property type="entry name" value="Ferritin-like"/>
    <property type="match status" value="1"/>
</dbReference>
<evidence type="ECO:0000313" key="2">
    <source>
        <dbReference type="EMBL" id="SHI70028.1"/>
    </source>
</evidence>
<organism evidence="2 3">
    <name type="scientific">Malonomonas rubra DSM 5091</name>
    <dbReference type="NCBI Taxonomy" id="1122189"/>
    <lineage>
        <taxon>Bacteria</taxon>
        <taxon>Pseudomonadati</taxon>
        <taxon>Thermodesulfobacteriota</taxon>
        <taxon>Desulfuromonadia</taxon>
        <taxon>Desulfuromonadales</taxon>
        <taxon>Geopsychrobacteraceae</taxon>
        <taxon>Malonomonas</taxon>
    </lineage>
</organism>
<proteinExistence type="predicted"/>
<dbReference type="Gene3D" id="1.20.1260.10">
    <property type="match status" value="1"/>
</dbReference>
<evidence type="ECO:0000313" key="3">
    <source>
        <dbReference type="Proteomes" id="UP000184171"/>
    </source>
</evidence>
<dbReference type="GO" id="GO:0046872">
    <property type="term" value="F:metal ion binding"/>
    <property type="evidence" value="ECO:0007669"/>
    <property type="project" value="InterPro"/>
</dbReference>
<accession>A0A1M6DAF5</accession>
<evidence type="ECO:0000259" key="1">
    <source>
        <dbReference type="Pfam" id="PF02915"/>
    </source>
</evidence>
<reference evidence="2 3" key="1">
    <citation type="submission" date="2016-11" db="EMBL/GenBank/DDBJ databases">
        <authorList>
            <person name="Jaros S."/>
            <person name="Januszkiewicz K."/>
            <person name="Wedrychowicz H."/>
        </authorList>
    </citation>
    <scope>NUCLEOTIDE SEQUENCE [LARGE SCALE GENOMIC DNA]</scope>
    <source>
        <strain evidence="2 3">DSM 5091</strain>
    </source>
</reference>
<gene>
    <name evidence="2" type="ORF">SAMN02745165_00599</name>
</gene>
<dbReference type="AlphaFoldDB" id="A0A1M6DAF5"/>
<dbReference type="RefSeq" id="WP_072905440.1">
    <property type="nucleotide sequence ID" value="NZ_FQZT01000002.1"/>
</dbReference>
<dbReference type="InterPro" id="IPR003251">
    <property type="entry name" value="Rr_diiron-bd_dom"/>
</dbReference>
<name>A0A1M6DAF5_MALRU</name>
<dbReference type="GO" id="GO:0016491">
    <property type="term" value="F:oxidoreductase activity"/>
    <property type="evidence" value="ECO:0007669"/>
    <property type="project" value="InterPro"/>
</dbReference>
<dbReference type="EMBL" id="FQZT01000002">
    <property type="protein sequence ID" value="SHI70028.1"/>
    <property type="molecule type" value="Genomic_DNA"/>
</dbReference>
<protein>
    <submittedName>
        <fullName evidence="2">Rubrerythrin</fullName>
    </submittedName>
</protein>